<evidence type="ECO:0000313" key="2">
    <source>
        <dbReference type="Proteomes" id="UP000177912"/>
    </source>
</evidence>
<dbReference type="Pfam" id="PF00805">
    <property type="entry name" value="Pentapeptide"/>
    <property type="match status" value="1"/>
</dbReference>
<dbReference type="InterPro" id="IPR001646">
    <property type="entry name" value="5peptide_repeat"/>
</dbReference>
<dbReference type="SUPFAM" id="SSF141571">
    <property type="entry name" value="Pentapeptide repeat-like"/>
    <property type="match status" value="1"/>
</dbReference>
<dbReference type="InterPro" id="IPR051082">
    <property type="entry name" value="Pentapeptide-BTB/POZ_domain"/>
</dbReference>
<reference evidence="1 2" key="1">
    <citation type="journal article" date="2016" name="Nat. Commun.">
        <title>Thousands of microbial genomes shed light on interconnected biogeochemical processes in an aquifer system.</title>
        <authorList>
            <person name="Anantharaman K."/>
            <person name="Brown C.T."/>
            <person name="Hug L.A."/>
            <person name="Sharon I."/>
            <person name="Castelle C.J."/>
            <person name="Probst A.J."/>
            <person name="Thomas B.C."/>
            <person name="Singh A."/>
            <person name="Wilkins M.J."/>
            <person name="Karaoz U."/>
            <person name="Brodie E.L."/>
            <person name="Williams K.H."/>
            <person name="Hubbard S.S."/>
            <person name="Banfield J.F."/>
        </authorList>
    </citation>
    <scope>NUCLEOTIDE SEQUENCE [LARGE SCALE GENOMIC DNA]</scope>
</reference>
<sequence length="143" mass="14973">MTRKETRSKLLALGVRAEFLPGGFLVGDEIWELGDVNLTAADLAGASLEGADLTGADLELANLSEADLTRAKLYHADLYRANLNGAKLIGANLKGAILTDVTWVTPNQMAGAAQLGDAIACPAVIAGLLSQLLNRTSKKRAKS</sequence>
<gene>
    <name evidence="1" type="ORF">A2826_03205</name>
</gene>
<comment type="caution">
    <text evidence="1">The sequence shown here is derived from an EMBL/GenBank/DDBJ whole genome shotgun (WGS) entry which is preliminary data.</text>
</comment>
<accession>A0A1F5NRX2</accession>
<dbReference type="EMBL" id="MFEI01000032">
    <property type="protein sequence ID" value="OGE80425.1"/>
    <property type="molecule type" value="Genomic_DNA"/>
</dbReference>
<organism evidence="1 2">
    <name type="scientific">Candidatus Doudnabacteria bacterium RIFCSPHIGHO2_01_FULL_43_23</name>
    <dbReference type="NCBI Taxonomy" id="1817822"/>
    <lineage>
        <taxon>Bacteria</taxon>
        <taxon>Candidatus Doudnaibacteriota</taxon>
    </lineage>
</organism>
<dbReference type="PANTHER" id="PTHR14136">
    <property type="entry name" value="BTB_POZ DOMAIN-CONTAINING PROTEIN KCTD9"/>
    <property type="match status" value="1"/>
</dbReference>
<dbReference type="PANTHER" id="PTHR14136:SF17">
    <property type="entry name" value="BTB_POZ DOMAIN-CONTAINING PROTEIN KCTD9"/>
    <property type="match status" value="1"/>
</dbReference>
<dbReference type="Proteomes" id="UP000177912">
    <property type="component" value="Unassembled WGS sequence"/>
</dbReference>
<evidence type="ECO:0000313" key="1">
    <source>
        <dbReference type="EMBL" id="OGE80425.1"/>
    </source>
</evidence>
<dbReference type="STRING" id="1817822.A2826_03205"/>
<evidence type="ECO:0008006" key="3">
    <source>
        <dbReference type="Google" id="ProtNLM"/>
    </source>
</evidence>
<name>A0A1F5NRX2_9BACT</name>
<protein>
    <recommendedName>
        <fullName evidence="3">Pentapeptide repeat-containing protein</fullName>
    </recommendedName>
</protein>
<proteinExistence type="predicted"/>
<dbReference type="AlphaFoldDB" id="A0A1F5NRX2"/>
<dbReference type="Gene3D" id="2.160.20.80">
    <property type="entry name" value="E3 ubiquitin-protein ligase SopA"/>
    <property type="match status" value="1"/>
</dbReference>